<keyword evidence="1 3" id="KW-0820">tRNA-binding</keyword>
<keyword evidence="6" id="KW-1185">Reference proteome</keyword>
<dbReference type="AlphaFoldDB" id="A0A0R2DUY4"/>
<dbReference type="InterPro" id="IPR012340">
    <property type="entry name" value="NA-bd_OB-fold"/>
</dbReference>
<dbReference type="SUPFAM" id="SSF50249">
    <property type="entry name" value="Nucleic acid-binding proteins"/>
    <property type="match status" value="1"/>
</dbReference>
<dbReference type="GO" id="GO:0000049">
    <property type="term" value="F:tRNA binding"/>
    <property type="evidence" value="ECO:0007669"/>
    <property type="project" value="UniProtKB-UniRule"/>
</dbReference>
<keyword evidence="5" id="KW-0030">Aminoacyl-tRNA synthetase</keyword>
<proteinExistence type="predicted"/>
<dbReference type="Proteomes" id="UP000051378">
    <property type="component" value="Unassembled WGS sequence"/>
</dbReference>
<name>A0A0R2DUY4_9LACO</name>
<dbReference type="Gene3D" id="2.40.50.140">
    <property type="entry name" value="Nucleic acid-binding proteins"/>
    <property type="match status" value="1"/>
</dbReference>
<comment type="caution">
    <text evidence="5">The sequence shown here is derived from an EMBL/GenBank/DDBJ whole genome shotgun (WGS) entry which is preliminary data.</text>
</comment>
<dbReference type="GO" id="GO:0004812">
    <property type="term" value="F:aminoacyl-tRNA ligase activity"/>
    <property type="evidence" value="ECO:0007669"/>
    <property type="project" value="UniProtKB-KW"/>
</dbReference>
<evidence type="ECO:0000313" key="6">
    <source>
        <dbReference type="Proteomes" id="UP000051378"/>
    </source>
</evidence>
<gene>
    <name evidence="5" type="ORF">FC86_GL001020</name>
</gene>
<sequence length="215" mass="23262">MLISSLNAHSFFDTLIVILGPDKGTTNIKKVDDTVCLTNEDNQVIGYNFFNISTYTDIDPNQNGQVFLTKHNIDQLNKKLIESNFDANLTVDDQPKIVYGFVETCEPHPDSDHMNVTTIDAGQLGKHQIVCGAPNIAQGQKVVVALPGAMMPNGQLIWPGKLRGIDSSGMICSAKELGLKHAPTARGILVMPDKTVAGDAFKSNEVDELLANGVI</sequence>
<dbReference type="InterPro" id="IPR027855">
    <property type="entry name" value="DUF4479"/>
</dbReference>
<dbReference type="PATRIC" id="fig|1423744.4.peg.1047"/>
<dbReference type="Pfam" id="PF01588">
    <property type="entry name" value="tRNA_bind"/>
    <property type="match status" value="1"/>
</dbReference>
<evidence type="ECO:0000256" key="1">
    <source>
        <dbReference type="ARBA" id="ARBA00022555"/>
    </source>
</evidence>
<accession>A0A0R2DUY4</accession>
<evidence type="ECO:0000313" key="5">
    <source>
        <dbReference type="EMBL" id="KRN03908.1"/>
    </source>
</evidence>
<evidence type="ECO:0000256" key="2">
    <source>
        <dbReference type="ARBA" id="ARBA00022884"/>
    </source>
</evidence>
<dbReference type="PROSITE" id="PS50886">
    <property type="entry name" value="TRBD"/>
    <property type="match status" value="1"/>
</dbReference>
<evidence type="ECO:0000256" key="3">
    <source>
        <dbReference type="PROSITE-ProRule" id="PRU00209"/>
    </source>
</evidence>
<dbReference type="InterPro" id="IPR037154">
    <property type="entry name" value="YtpR-like_sf"/>
</dbReference>
<dbReference type="Pfam" id="PF14794">
    <property type="entry name" value="DUF4479"/>
    <property type="match status" value="1"/>
</dbReference>
<evidence type="ECO:0000259" key="4">
    <source>
        <dbReference type="PROSITE" id="PS50886"/>
    </source>
</evidence>
<organism evidence="5 6">
    <name type="scientific">Holzapfeliella floricola DSM 23037 = JCM 16512</name>
    <dbReference type="NCBI Taxonomy" id="1423744"/>
    <lineage>
        <taxon>Bacteria</taxon>
        <taxon>Bacillati</taxon>
        <taxon>Bacillota</taxon>
        <taxon>Bacilli</taxon>
        <taxon>Lactobacillales</taxon>
        <taxon>Lactobacillaceae</taxon>
        <taxon>Holzapfeliella</taxon>
    </lineage>
</organism>
<feature type="domain" description="TRNA-binding" evidence="4">
    <location>
        <begin position="91"/>
        <end position="202"/>
    </location>
</feature>
<dbReference type="CDD" id="cd02796">
    <property type="entry name" value="tRNA_bind_bactPheRS"/>
    <property type="match status" value="1"/>
</dbReference>
<dbReference type="NCBIfam" id="NF045760">
    <property type="entry name" value="YtpR"/>
    <property type="match status" value="1"/>
</dbReference>
<dbReference type="STRING" id="1423744.FC86_GL001020"/>
<dbReference type="FunFam" id="2.40.50.140:FF:000045">
    <property type="entry name" value="Phenylalanine--tRNA ligase beta subunit"/>
    <property type="match status" value="1"/>
</dbReference>
<reference evidence="5 6" key="1">
    <citation type="journal article" date="2015" name="Genome Announc.">
        <title>Expanding the biotechnology potential of lactobacilli through comparative genomics of 213 strains and associated genera.</title>
        <authorList>
            <person name="Sun Z."/>
            <person name="Harris H.M."/>
            <person name="McCann A."/>
            <person name="Guo C."/>
            <person name="Argimon S."/>
            <person name="Zhang W."/>
            <person name="Yang X."/>
            <person name="Jeffery I.B."/>
            <person name="Cooney J.C."/>
            <person name="Kagawa T.F."/>
            <person name="Liu W."/>
            <person name="Song Y."/>
            <person name="Salvetti E."/>
            <person name="Wrobel A."/>
            <person name="Rasinkangas P."/>
            <person name="Parkhill J."/>
            <person name="Rea M.C."/>
            <person name="O'Sullivan O."/>
            <person name="Ritari J."/>
            <person name="Douillard F.P."/>
            <person name="Paul Ross R."/>
            <person name="Yang R."/>
            <person name="Briner A.E."/>
            <person name="Felis G.E."/>
            <person name="de Vos W.M."/>
            <person name="Barrangou R."/>
            <person name="Klaenhammer T.R."/>
            <person name="Caufield P.W."/>
            <person name="Cui Y."/>
            <person name="Zhang H."/>
            <person name="O'Toole P.W."/>
        </authorList>
    </citation>
    <scope>NUCLEOTIDE SEQUENCE [LARGE SCALE GENOMIC DNA]</scope>
    <source>
        <strain evidence="5 6">DSM 23037</strain>
    </source>
</reference>
<dbReference type="EMBL" id="AYZL01000020">
    <property type="protein sequence ID" value="KRN03908.1"/>
    <property type="molecule type" value="Genomic_DNA"/>
</dbReference>
<keyword evidence="2 3" id="KW-0694">RNA-binding</keyword>
<dbReference type="InterPro" id="IPR002547">
    <property type="entry name" value="tRNA-bd_dom"/>
</dbReference>
<dbReference type="Gene3D" id="3.30.1940.10">
    <property type="entry name" value="YtpR-like"/>
    <property type="match status" value="1"/>
</dbReference>
<keyword evidence="5" id="KW-0436">Ligase</keyword>
<dbReference type="InterPro" id="IPR033714">
    <property type="entry name" value="tRNA_bind_bactPheRS"/>
</dbReference>
<protein>
    <submittedName>
        <fullName evidence="5">Phenylalanyl-tRNA synthetase beta subunit</fullName>
    </submittedName>
</protein>